<dbReference type="AlphaFoldDB" id="A0AB39S7B8"/>
<name>A0AB39S7B8_9ACTN</name>
<evidence type="ECO:0000256" key="1">
    <source>
        <dbReference type="SAM" id="MobiDB-lite"/>
    </source>
</evidence>
<proteinExistence type="predicted"/>
<dbReference type="RefSeq" id="WP_369257059.1">
    <property type="nucleotide sequence ID" value="NZ_CP163440.1"/>
</dbReference>
<reference evidence="2" key="1">
    <citation type="submission" date="2024-07" db="EMBL/GenBank/DDBJ databases">
        <authorList>
            <person name="Yu S.T."/>
        </authorList>
    </citation>
    <scope>NUCLEOTIDE SEQUENCE</scope>
    <source>
        <strain evidence="2">R35</strain>
    </source>
</reference>
<feature type="region of interest" description="Disordered" evidence="1">
    <location>
        <begin position="92"/>
        <end position="112"/>
    </location>
</feature>
<protein>
    <submittedName>
        <fullName evidence="2">Uncharacterized protein</fullName>
    </submittedName>
</protein>
<sequence length="112" mass="12325">MPKAAIPHRSTGNPTPLAQHQRLALLQQLANHDDLPLQDRVAALLVLLYAQPLTRIARLGTDDVLHEDGEVLVRLGDPPSPVPAPFALEDRMFPPPRPSRPEEVIPEQVVSD</sequence>
<evidence type="ECO:0000313" key="2">
    <source>
        <dbReference type="EMBL" id="XDQ61249.1"/>
    </source>
</evidence>
<dbReference type="EMBL" id="CP163440">
    <property type="protein sequence ID" value="XDQ61249.1"/>
    <property type="molecule type" value="Genomic_DNA"/>
</dbReference>
<accession>A0AB39S7B8</accession>
<organism evidence="2">
    <name type="scientific">Streptomyces sp. R35</name>
    <dbReference type="NCBI Taxonomy" id="3238630"/>
    <lineage>
        <taxon>Bacteria</taxon>
        <taxon>Bacillati</taxon>
        <taxon>Actinomycetota</taxon>
        <taxon>Actinomycetes</taxon>
        <taxon>Kitasatosporales</taxon>
        <taxon>Streptomycetaceae</taxon>
        <taxon>Streptomyces</taxon>
    </lineage>
</organism>
<gene>
    <name evidence="2" type="ORF">AB5J50_10905</name>
</gene>